<name>A0A852TBK1_9BACI</name>
<dbReference type="Proteomes" id="UP000548423">
    <property type="component" value="Unassembled WGS sequence"/>
</dbReference>
<accession>A0A852TBK1</accession>
<evidence type="ECO:0000313" key="5">
    <source>
        <dbReference type="Proteomes" id="UP000548423"/>
    </source>
</evidence>
<gene>
    <name evidence="4" type="ORF">F4694_002038</name>
</gene>
<protein>
    <submittedName>
        <fullName evidence="4">Uncharacterized protein YlxW (UPF0749 family)</fullName>
    </submittedName>
</protein>
<dbReference type="AlphaFoldDB" id="A0A852TBK1"/>
<reference evidence="5" key="2">
    <citation type="submission" date="2020-08" db="EMBL/GenBank/DDBJ databases">
        <title>The Agave Microbiome: Exploring the role of microbial communities in plant adaptations to desert environments.</title>
        <authorList>
            <person name="Partida-Martinez L.P."/>
        </authorList>
    </citation>
    <scope>NUCLEOTIDE SEQUENCE [LARGE SCALE GENOMIC DNA]</scope>
    <source>
        <strain evidence="5">AT2.8</strain>
    </source>
</reference>
<keyword evidence="3" id="KW-1133">Transmembrane helix</keyword>
<dbReference type="Pfam" id="PF05949">
    <property type="entry name" value="DUF881"/>
    <property type="match status" value="1"/>
</dbReference>
<keyword evidence="3" id="KW-0472">Membrane</keyword>
<proteinExistence type="inferred from homology"/>
<evidence type="ECO:0000256" key="2">
    <source>
        <dbReference type="SAM" id="Coils"/>
    </source>
</evidence>
<evidence type="ECO:0000256" key="1">
    <source>
        <dbReference type="ARBA" id="ARBA00009108"/>
    </source>
</evidence>
<keyword evidence="2" id="KW-0175">Coiled coil</keyword>
<dbReference type="Gene3D" id="3.30.70.1880">
    <property type="entry name" value="Protein of unknown function DUF881"/>
    <property type="match status" value="1"/>
</dbReference>
<feature type="transmembrane region" description="Helical" evidence="3">
    <location>
        <begin position="7"/>
        <end position="25"/>
    </location>
</feature>
<dbReference type="InterPro" id="IPR010273">
    <property type="entry name" value="DUF881"/>
</dbReference>
<sequence length="245" mass="27780">MDKLKKNFSFVAISVVIGFMIAIQFQTIKKPVERDTRDLWQLREAILQEKELQSELLTEIRSIEEKLLAYESKQKQSKEQALRDTIQELENEAGMTKVTAPGILLTIEPIIEEIQIGAEISKSVSPELLKRLLNELNMYDAKYVAVDGQRIINTTVIRDINNETKIDGHALSSLPVEIRVGVDNVETAEKLYNQMKVSKATEEFFIENLKLTISEPSPGVTIPAYDNPIRIRYLESMKANEGGNT</sequence>
<organism evidence="4 5">
    <name type="scientific">Neobacillus niacini</name>
    <dbReference type="NCBI Taxonomy" id="86668"/>
    <lineage>
        <taxon>Bacteria</taxon>
        <taxon>Bacillati</taxon>
        <taxon>Bacillota</taxon>
        <taxon>Bacilli</taxon>
        <taxon>Bacillales</taxon>
        <taxon>Bacillaceae</taxon>
        <taxon>Neobacillus</taxon>
    </lineage>
</organism>
<comment type="similarity">
    <text evidence="1">Belongs to the UPF0749 family.</text>
</comment>
<reference evidence="5" key="1">
    <citation type="submission" date="2020-07" db="EMBL/GenBank/DDBJ databases">
        <authorList>
            <person name="Partida-Martinez L."/>
            <person name="Huntemann M."/>
            <person name="Clum A."/>
            <person name="Wang J."/>
            <person name="Palaniappan K."/>
            <person name="Ritter S."/>
            <person name="Chen I.-M."/>
            <person name="Stamatis D."/>
            <person name="Reddy T."/>
            <person name="O'Malley R."/>
            <person name="Daum C."/>
            <person name="Shapiro N."/>
            <person name="Ivanova N."/>
            <person name="Kyrpides N."/>
            <person name="Woyke T."/>
        </authorList>
    </citation>
    <scope>NUCLEOTIDE SEQUENCE [LARGE SCALE GENOMIC DNA]</scope>
    <source>
        <strain evidence="5">AT2.8</strain>
    </source>
</reference>
<dbReference type="PANTHER" id="PTHR37313">
    <property type="entry name" value="UPF0749 PROTEIN RV1825"/>
    <property type="match status" value="1"/>
</dbReference>
<comment type="caution">
    <text evidence="4">The sequence shown here is derived from an EMBL/GenBank/DDBJ whole genome shotgun (WGS) entry which is preliminary data.</text>
</comment>
<dbReference type="PANTHER" id="PTHR37313:SF2">
    <property type="entry name" value="UPF0749 PROTEIN YLXX"/>
    <property type="match status" value="1"/>
</dbReference>
<evidence type="ECO:0000256" key="3">
    <source>
        <dbReference type="SAM" id="Phobius"/>
    </source>
</evidence>
<dbReference type="EMBL" id="JACCBX010000004">
    <property type="protein sequence ID" value="NYE05285.1"/>
    <property type="molecule type" value="Genomic_DNA"/>
</dbReference>
<evidence type="ECO:0000313" key="4">
    <source>
        <dbReference type="EMBL" id="NYE05285.1"/>
    </source>
</evidence>
<feature type="coiled-coil region" evidence="2">
    <location>
        <begin position="53"/>
        <end position="92"/>
    </location>
</feature>
<keyword evidence="3" id="KW-0812">Transmembrane</keyword>